<protein>
    <submittedName>
        <fullName evidence="1">Gastric intrinsic factor</fullName>
    </submittedName>
</protein>
<dbReference type="AlphaFoldDB" id="A0A8X6LJH4"/>
<name>A0A8X6LJH4_TRICU</name>
<dbReference type="EMBL" id="BMAO01006868">
    <property type="protein sequence ID" value="GFR12100.1"/>
    <property type="molecule type" value="Genomic_DNA"/>
</dbReference>
<reference evidence="1" key="1">
    <citation type="submission" date="2020-07" db="EMBL/GenBank/DDBJ databases">
        <title>Multicomponent nature underlies the extraordinary mechanical properties of spider dragline silk.</title>
        <authorList>
            <person name="Kono N."/>
            <person name="Nakamura H."/>
            <person name="Mori M."/>
            <person name="Yoshida Y."/>
            <person name="Ohtoshi R."/>
            <person name="Malay A.D."/>
            <person name="Moran D.A.P."/>
            <person name="Tomita M."/>
            <person name="Numata K."/>
            <person name="Arakawa K."/>
        </authorList>
    </citation>
    <scope>NUCLEOTIDE SEQUENCE</scope>
</reference>
<evidence type="ECO:0000313" key="1">
    <source>
        <dbReference type="EMBL" id="GFR12100.1"/>
    </source>
</evidence>
<comment type="caution">
    <text evidence="1">The sequence shown here is derived from an EMBL/GenBank/DDBJ whole genome shotgun (WGS) entry which is preliminary data.</text>
</comment>
<organism evidence="1 2">
    <name type="scientific">Trichonephila clavata</name>
    <name type="common">Joro spider</name>
    <name type="synonym">Nephila clavata</name>
    <dbReference type="NCBI Taxonomy" id="2740835"/>
    <lineage>
        <taxon>Eukaryota</taxon>
        <taxon>Metazoa</taxon>
        <taxon>Ecdysozoa</taxon>
        <taxon>Arthropoda</taxon>
        <taxon>Chelicerata</taxon>
        <taxon>Arachnida</taxon>
        <taxon>Araneae</taxon>
        <taxon>Araneomorphae</taxon>
        <taxon>Entelegynae</taxon>
        <taxon>Araneoidea</taxon>
        <taxon>Nephilidae</taxon>
        <taxon>Trichonephila</taxon>
    </lineage>
</organism>
<accession>A0A8X6LJH4</accession>
<gene>
    <name evidence="1" type="primary">NCL1_48839</name>
    <name evidence="1" type="ORF">TNCT_79391</name>
</gene>
<dbReference type="OrthoDB" id="6423574at2759"/>
<proteinExistence type="predicted"/>
<keyword evidence="2" id="KW-1185">Reference proteome</keyword>
<evidence type="ECO:0000313" key="2">
    <source>
        <dbReference type="Proteomes" id="UP000887116"/>
    </source>
</evidence>
<dbReference type="Proteomes" id="UP000887116">
    <property type="component" value="Unassembled WGS sequence"/>
</dbReference>
<dbReference type="PROSITE" id="PS51257">
    <property type="entry name" value="PROKAR_LIPOPROTEIN"/>
    <property type="match status" value="1"/>
</dbReference>
<sequence>MSSQKLALYIHAMMAACMDPRDFFGKNLVLKLRSRTEENANYTNPFQILVLCNAGDIMTSKDVEKVTAAFNSRHRPFWTGMWLVIFTIHISFHSL</sequence>
<dbReference type="Gene3D" id="1.50.10.20">
    <property type="match status" value="1"/>
</dbReference>